<reference evidence="2" key="2">
    <citation type="submission" date="2020-11" db="EMBL/GenBank/DDBJ databases">
        <authorList>
            <person name="McCartney M.A."/>
            <person name="Auch B."/>
            <person name="Kono T."/>
            <person name="Mallez S."/>
            <person name="Becker A."/>
            <person name="Gohl D.M."/>
            <person name="Silverstein K.A.T."/>
            <person name="Koren S."/>
            <person name="Bechman K.B."/>
            <person name="Herman A."/>
            <person name="Abrahante J.E."/>
            <person name="Garbe J."/>
        </authorList>
    </citation>
    <scope>NUCLEOTIDE SEQUENCE</scope>
    <source>
        <strain evidence="2">Duluth1</strain>
        <tissue evidence="2">Whole animal</tissue>
    </source>
</reference>
<comment type="caution">
    <text evidence="2">The sequence shown here is derived from an EMBL/GenBank/DDBJ whole genome shotgun (WGS) entry which is preliminary data.</text>
</comment>
<organism evidence="2 3">
    <name type="scientific">Dreissena polymorpha</name>
    <name type="common">Zebra mussel</name>
    <name type="synonym">Mytilus polymorpha</name>
    <dbReference type="NCBI Taxonomy" id="45954"/>
    <lineage>
        <taxon>Eukaryota</taxon>
        <taxon>Metazoa</taxon>
        <taxon>Spiralia</taxon>
        <taxon>Lophotrochozoa</taxon>
        <taxon>Mollusca</taxon>
        <taxon>Bivalvia</taxon>
        <taxon>Autobranchia</taxon>
        <taxon>Heteroconchia</taxon>
        <taxon>Euheterodonta</taxon>
        <taxon>Imparidentia</taxon>
        <taxon>Neoheterodontei</taxon>
        <taxon>Myida</taxon>
        <taxon>Dreissenoidea</taxon>
        <taxon>Dreissenidae</taxon>
        <taxon>Dreissena</taxon>
    </lineage>
</organism>
<evidence type="ECO:0000313" key="2">
    <source>
        <dbReference type="EMBL" id="KAH3819227.1"/>
    </source>
</evidence>
<reference evidence="2" key="1">
    <citation type="journal article" date="2019" name="bioRxiv">
        <title>The Genome of the Zebra Mussel, Dreissena polymorpha: A Resource for Invasive Species Research.</title>
        <authorList>
            <person name="McCartney M.A."/>
            <person name="Auch B."/>
            <person name="Kono T."/>
            <person name="Mallez S."/>
            <person name="Zhang Y."/>
            <person name="Obille A."/>
            <person name="Becker A."/>
            <person name="Abrahante J.E."/>
            <person name="Garbe J."/>
            <person name="Badalamenti J.P."/>
            <person name="Herman A."/>
            <person name="Mangelson H."/>
            <person name="Liachko I."/>
            <person name="Sullivan S."/>
            <person name="Sone E.D."/>
            <person name="Koren S."/>
            <person name="Silverstein K.A.T."/>
            <person name="Beckman K.B."/>
            <person name="Gohl D.M."/>
        </authorList>
    </citation>
    <scope>NUCLEOTIDE SEQUENCE</scope>
    <source>
        <strain evidence="2">Duluth1</strain>
        <tissue evidence="2">Whole animal</tissue>
    </source>
</reference>
<protein>
    <submittedName>
        <fullName evidence="2">Uncharacterized protein</fullName>
    </submittedName>
</protein>
<sequence>MHVLKCYRWDYKGTESKKFNEQLEHIIAKVPKKDILIIQGDKNAKFRPEAYQSGTARHRKDKQHRAETS</sequence>
<dbReference type="Proteomes" id="UP000828390">
    <property type="component" value="Unassembled WGS sequence"/>
</dbReference>
<dbReference type="AlphaFoldDB" id="A0A9D4GSM6"/>
<dbReference type="EMBL" id="JAIWYP010000005">
    <property type="protein sequence ID" value="KAH3819227.1"/>
    <property type="molecule type" value="Genomic_DNA"/>
</dbReference>
<gene>
    <name evidence="2" type="ORF">DPMN_120961</name>
</gene>
<keyword evidence="3" id="KW-1185">Reference proteome</keyword>
<feature type="region of interest" description="Disordered" evidence="1">
    <location>
        <begin position="47"/>
        <end position="69"/>
    </location>
</feature>
<accession>A0A9D4GSM6</accession>
<proteinExistence type="predicted"/>
<evidence type="ECO:0000256" key="1">
    <source>
        <dbReference type="SAM" id="MobiDB-lite"/>
    </source>
</evidence>
<evidence type="ECO:0000313" key="3">
    <source>
        <dbReference type="Proteomes" id="UP000828390"/>
    </source>
</evidence>
<name>A0A9D4GSM6_DREPO</name>